<protein>
    <submittedName>
        <fullName evidence="5">Sugar ABC transporter substrate-binding protein</fullName>
    </submittedName>
</protein>
<keyword evidence="3 4" id="KW-0732">Signal</keyword>
<proteinExistence type="inferred from homology"/>
<dbReference type="PANTHER" id="PTHR30061">
    <property type="entry name" value="MALTOSE-BINDING PERIPLASMIC PROTEIN"/>
    <property type="match status" value="1"/>
</dbReference>
<dbReference type="InterPro" id="IPR006059">
    <property type="entry name" value="SBP"/>
</dbReference>
<evidence type="ECO:0000256" key="1">
    <source>
        <dbReference type="ARBA" id="ARBA00008520"/>
    </source>
</evidence>
<dbReference type="Proteomes" id="UP001501803">
    <property type="component" value="Unassembled WGS sequence"/>
</dbReference>
<keyword evidence="2" id="KW-0813">Transport</keyword>
<dbReference type="PANTHER" id="PTHR30061:SF50">
    <property type="entry name" value="MALTOSE_MALTODEXTRIN-BINDING PERIPLASMIC PROTEIN"/>
    <property type="match status" value="1"/>
</dbReference>
<keyword evidence="6" id="KW-1185">Reference proteome</keyword>
<gene>
    <name evidence="5" type="ORF">GCM10022381_00380</name>
</gene>
<evidence type="ECO:0000313" key="6">
    <source>
        <dbReference type="Proteomes" id="UP001501803"/>
    </source>
</evidence>
<comment type="caution">
    <text evidence="5">The sequence shown here is derived from an EMBL/GenBank/DDBJ whole genome shotgun (WGS) entry which is preliminary data.</text>
</comment>
<dbReference type="RefSeq" id="WP_345061111.1">
    <property type="nucleotide sequence ID" value="NZ_BAABCN010000001.1"/>
</dbReference>
<dbReference type="EMBL" id="BAABCN010000001">
    <property type="protein sequence ID" value="GAA3859616.1"/>
    <property type="molecule type" value="Genomic_DNA"/>
</dbReference>
<dbReference type="Pfam" id="PF13416">
    <property type="entry name" value="SBP_bac_8"/>
    <property type="match status" value="1"/>
</dbReference>
<evidence type="ECO:0000256" key="2">
    <source>
        <dbReference type="ARBA" id="ARBA00022448"/>
    </source>
</evidence>
<dbReference type="PROSITE" id="PS51257">
    <property type="entry name" value="PROKAR_LIPOPROTEIN"/>
    <property type="match status" value="1"/>
</dbReference>
<evidence type="ECO:0000313" key="5">
    <source>
        <dbReference type="EMBL" id="GAA3859616.1"/>
    </source>
</evidence>
<evidence type="ECO:0000256" key="4">
    <source>
        <dbReference type="SAM" id="SignalP"/>
    </source>
</evidence>
<name>A0ABP7JYG4_9MICO</name>
<organism evidence="5 6">
    <name type="scientific">Leifsonia kafniensis</name>
    <dbReference type="NCBI Taxonomy" id="475957"/>
    <lineage>
        <taxon>Bacteria</taxon>
        <taxon>Bacillati</taxon>
        <taxon>Actinomycetota</taxon>
        <taxon>Actinomycetes</taxon>
        <taxon>Micrococcales</taxon>
        <taxon>Microbacteriaceae</taxon>
        <taxon>Leifsonia</taxon>
    </lineage>
</organism>
<reference evidence="6" key="1">
    <citation type="journal article" date="2019" name="Int. J. Syst. Evol. Microbiol.">
        <title>The Global Catalogue of Microorganisms (GCM) 10K type strain sequencing project: providing services to taxonomists for standard genome sequencing and annotation.</title>
        <authorList>
            <consortium name="The Broad Institute Genomics Platform"/>
            <consortium name="The Broad Institute Genome Sequencing Center for Infectious Disease"/>
            <person name="Wu L."/>
            <person name="Ma J."/>
        </authorList>
    </citation>
    <scope>NUCLEOTIDE SEQUENCE [LARGE SCALE GENOMIC DNA]</scope>
    <source>
        <strain evidence="6">JCM 17021</strain>
    </source>
</reference>
<feature type="signal peptide" evidence="4">
    <location>
        <begin position="1"/>
        <end position="20"/>
    </location>
</feature>
<dbReference type="Gene3D" id="3.40.190.10">
    <property type="entry name" value="Periplasmic binding protein-like II"/>
    <property type="match status" value="1"/>
</dbReference>
<accession>A0ABP7JYG4</accession>
<sequence length="452" mass="47696">MKRKLVSLAALATASALVLAGCSSNASESGGDGASTDGAGKTITLWLAGGDTPDELRDYLKTEFNKETGATLSIQQQDWGDLVTKLTTSLPDANNTPDVTEMGNTQSPTFTNVGAFLDISDMYDELGGDKLLQSFVDAGTVGDKNYTLPYYFGSRAVFTRSDVWEAAGVAQPTTLDEFNAGVAAVTAANPLNIPGFSGFYLGGQDWRNGISWIFANGGELATVKDGTWTSTLASANTQKGLAQLQQLYKTASNAPNDAKDSNQYIYLNDSDEIKDADGNVTSSTSLSAATIMAPTWAHWSIGTLGTDAEGKATRTWDDTKNAIFALPGNDGKPAPVFAGGSNIGISAKSKNPELAKTLMKIIFSEDYQNMLGKNGLGPANSDYTASLGDDQFAKALIESASNSKLTPAAPGWATVEGSLVMEEFFSKIKDSTDLKALATEYDEKLTPMLNGK</sequence>
<feature type="chain" id="PRO_5045948271" evidence="4">
    <location>
        <begin position="21"/>
        <end position="452"/>
    </location>
</feature>
<dbReference type="SUPFAM" id="SSF53850">
    <property type="entry name" value="Periplasmic binding protein-like II"/>
    <property type="match status" value="1"/>
</dbReference>
<evidence type="ECO:0000256" key="3">
    <source>
        <dbReference type="ARBA" id="ARBA00022729"/>
    </source>
</evidence>
<comment type="similarity">
    <text evidence="1">Belongs to the bacterial solute-binding protein 1 family.</text>
</comment>